<feature type="domain" description="Tr-type G" evidence="5">
    <location>
        <begin position="88"/>
        <end position="307"/>
    </location>
</feature>
<dbReference type="AlphaFoldDB" id="A0A3L6SRD1"/>
<dbReference type="GO" id="GO:0003924">
    <property type="term" value="F:GTPase activity"/>
    <property type="evidence" value="ECO:0007669"/>
    <property type="project" value="InterPro"/>
</dbReference>
<gene>
    <name evidence="6" type="ORF">C2845_PM07G26060</name>
</gene>
<evidence type="ECO:0000313" key="7">
    <source>
        <dbReference type="Proteomes" id="UP000275267"/>
    </source>
</evidence>
<comment type="caution">
    <text evidence="6">The sequence shown here is derived from an EMBL/GenBank/DDBJ whole genome shotgun (WGS) entry which is preliminary data.</text>
</comment>
<dbReference type="GO" id="GO:0003746">
    <property type="term" value="F:translation elongation factor activity"/>
    <property type="evidence" value="ECO:0007669"/>
    <property type="project" value="UniProtKB-KW"/>
</dbReference>
<evidence type="ECO:0000259" key="5">
    <source>
        <dbReference type="PROSITE" id="PS51722"/>
    </source>
</evidence>
<keyword evidence="3" id="KW-0648">Protein biosynthesis</keyword>
<feature type="compositionally biased region" description="Basic and acidic residues" evidence="4">
    <location>
        <begin position="48"/>
        <end position="59"/>
    </location>
</feature>
<dbReference type="SUPFAM" id="SSF52540">
    <property type="entry name" value="P-loop containing nucleoside triphosphate hydrolases"/>
    <property type="match status" value="1"/>
</dbReference>
<feature type="region of interest" description="Disordered" evidence="4">
    <location>
        <begin position="36"/>
        <end position="59"/>
    </location>
</feature>
<dbReference type="GO" id="GO:0005525">
    <property type="term" value="F:GTP binding"/>
    <property type="evidence" value="ECO:0007669"/>
    <property type="project" value="InterPro"/>
</dbReference>
<dbReference type="OrthoDB" id="364892at2759"/>
<dbReference type="PANTHER" id="PTHR42908:SF10">
    <property type="entry name" value="EUKARYOTIC TRANSLATION ELONGATION FACTOR 2"/>
    <property type="match status" value="1"/>
</dbReference>
<accession>A0A3L6SRD1</accession>
<evidence type="ECO:0000256" key="1">
    <source>
        <dbReference type="ARBA" id="ARBA00022490"/>
    </source>
</evidence>
<dbReference type="InterPro" id="IPR027417">
    <property type="entry name" value="P-loop_NTPase"/>
</dbReference>
<reference evidence="7" key="1">
    <citation type="journal article" date="2019" name="Nat. Commun.">
        <title>The genome of broomcorn millet.</title>
        <authorList>
            <person name="Zou C."/>
            <person name="Miki D."/>
            <person name="Li D."/>
            <person name="Tang Q."/>
            <person name="Xiao L."/>
            <person name="Rajput S."/>
            <person name="Deng P."/>
            <person name="Jia W."/>
            <person name="Huang R."/>
            <person name="Zhang M."/>
            <person name="Sun Y."/>
            <person name="Hu J."/>
            <person name="Fu X."/>
            <person name="Schnable P.S."/>
            <person name="Li F."/>
            <person name="Zhang H."/>
            <person name="Feng B."/>
            <person name="Zhu X."/>
            <person name="Liu R."/>
            <person name="Schnable J.C."/>
            <person name="Zhu J.-K."/>
            <person name="Zhang H."/>
        </authorList>
    </citation>
    <scope>NUCLEOTIDE SEQUENCE [LARGE SCALE GENOMIC DNA]</scope>
</reference>
<name>A0A3L6SRD1_PANMI</name>
<sequence length="432" mass="46867">MAVVKNDEEAMLNAFSSVDMWMPRPGHSLELLVGGRHQTHSGTTEGPKLSKPEAGESGEKTGTLLLRIDGKSHGERCRGHHAQPAQGAQRLDRCSRGPWQVHGSTLTDSMLAAAGLMALEDAGKVRATDNRDDEAERGISIKATAVSLGYDFRAMRTGTATSDTYVVNLVDCPGHVDFSPEVTAALRLTDGALVVVDCVEGVCVQTWTVLRQALGERIKPVLVVNKLDRFFLELKLDAGEKAYQALRRVVEEANAVVAMYSDNELGNCHMPPENGTVAFAAGLHGWAFTLSSFAKLYSSRSGVDEAKLRARLWGDNFFDPATKKWTTCHTGSAMCERGFVRFCYNPVRKAEVVPAGDRTGRMYAFGREFSGKVASGNKVRVISNKYLPGGGGKEDAFVKGVQRTGLMKIASTSNDVLAGLLHVALHQWISLR</sequence>
<protein>
    <recommendedName>
        <fullName evidence="5">Tr-type G domain-containing protein</fullName>
    </recommendedName>
</protein>
<dbReference type="EMBL" id="PQIB02000004">
    <property type="protein sequence ID" value="RLN24117.1"/>
    <property type="molecule type" value="Genomic_DNA"/>
</dbReference>
<keyword evidence="2" id="KW-0251">Elongation factor</keyword>
<dbReference type="Pfam" id="PF00009">
    <property type="entry name" value="GTP_EFTU"/>
    <property type="match status" value="1"/>
</dbReference>
<dbReference type="GO" id="GO:1990904">
    <property type="term" value="C:ribonucleoprotein complex"/>
    <property type="evidence" value="ECO:0007669"/>
    <property type="project" value="TreeGrafter"/>
</dbReference>
<proteinExistence type="predicted"/>
<dbReference type="Proteomes" id="UP000275267">
    <property type="component" value="Unassembled WGS sequence"/>
</dbReference>
<evidence type="ECO:0000256" key="4">
    <source>
        <dbReference type="SAM" id="MobiDB-lite"/>
    </source>
</evidence>
<dbReference type="Gene3D" id="2.40.30.10">
    <property type="entry name" value="Translation factors"/>
    <property type="match status" value="1"/>
</dbReference>
<dbReference type="STRING" id="4540.A0A3L6SRD1"/>
<dbReference type="InterPro" id="IPR000795">
    <property type="entry name" value="T_Tr_GTP-bd_dom"/>
</dbReference>
<dbReference type="FunFam" id="3.40.50.300:FF:000058">
    <property type="entry name" value="Translation elongation factor 2"/>
    <property type="match status" value="1"/>
</dbReference>
<evidence type="ECO:0000313" key="6">
    <source>
        <dbReference type="EMBL" id="RLN24117.1"/>
    </source>
</evidence>
<dbReference type="PRINTS" id="PR00315">
    <property type="entry name" value="ELONGATNFCT"/>
</dbReference>
<dbReference type="PROSITE" id="PS00301">
    <property type="entry name" value="G_TR_1"/>
    <property type="match status" value="1"/>
</dbReference>
<keyword evidence="7" id="KW-1185">Reference proteome</keyword>
<dbReference type="GO" id="GO:0005829">
    <property type="term" value="C:cytosol"/>
    <property type="evidence" value="ECO:0007669"/>
    <property type="project" value="TreeGrafter"/>
</dbReference>
<dbReference type="PANTHER" id="PTHR42908">
    <property type="entry name" value="TRANSLATION ELONGATION FACTOR-RELATED"/>
    <property type="match status" value="1"/>
</dbReference>
<organism evidence="6 7">
    <name type="scientific">Panicum miliaceum</name>
    <name type="common">Proso millet</name>
    <name type="synonym">Broomcorn millet</name>
    <dbReference type="NCBI Taxonomy" id="4540"/>
    <lineage>
        <taxon>Eukaryota</taxon>
        <taxon>Viridiplantae</taxon>
        <taxon>Streptophyta</taxon>
        <taxon>Embryophyta</taxon>
        <taxon>Tracheophyta</taxon>
        <taxon>Spermatophyta</taxon>
        <taxon>Magnoliopsida</taxon>
        <taxon>Liliopsida</taxon>
        <taxon>Poales</taxon>
        <taxon>Poaceae</taxon>
        <taxon>PACMAD clade</taxon>
        <taxon>Panicoideae</taxon>
        <taxon>Panicodae</taxon>
        <taxon>Paniceae</taxon>
        <taxon>Panicinae</taxon>
        <taxon>Panicum</taxon>
        <taxon>Panicum sect. Panicum</taxon>
    </lineage>
</organism>
<keyword evidence="1" id="KW-0963">Cytoplasm</keyword>
<dbReference type="GO" id="GO:0043022">
    <property type="term" value="F:ribosome binding"/>
    <property type="evidence" value="ECO:0007669"/>
    <property type="project" value="TreeGrafter"/>
</dbReference>
<evidence type="ECO:0000256" key="3">
    <source>
        <dbReference type="ARBA" id="ARBA00022917"/>
    </source>
</evidence>
<evidence type="ECO:0000256" key="2">
    <source>
        <dbReference type="ARBA" id="ARBA00022768"/>
    </source>
</evidence>
<dbReference type="Gene3D" id="3.40.50.300">
    <property type="entry name" value="P-loop containing nucleotide triphosphate hydrolases"/>
    <property type="match status" value="1"/>
</dbReference>
<dbReference type="PROSITE" id="PS51722">
    <property type="entry name" value="G_TR_2"/>
    <property type="match status" value="1"/>
</dbReference>
<dbReference type="InterPro" id="IPR031157">
    <property type="entry name" value="G_TR_CS"/>
</dbReference>